<dbReference type="AlphaFoldDB" id="A0A1E5G262"/>
<evidence type="ECO:0000313" key="3">
    <source>
        <dbReference type="Proteomes" id="UP000094296"/>
    </source>
</evidence>
<dbReference type="Pfam" id="PF01522">
    <property type="entry name" value="Polysacc_deac_1"/>
    <property type="match status" value="1"/>
</dbReference>
<gene>
    <name evidence="2" type="ORF">BHF68_05530</name>
</gene>
<evidence type="ECO:0000259" key="1">
    <source>
        <dbReference type="PROSITE" id="PS51677"/>
    </source>
</evidence>
<reference evidence="2 3" key="1">
    <citation type="submission" date="2016-09" db="EMBL/GenBank/DDBJ databases">
        <title>Draft genome sequence for the type strain of Desulfuribacillus alkaliarsenatis AHT28, an obligately anaerobic, sulfidogenic bacterium isolated from Russian soda lake sediments.</title>
        <authorList>
            <person name="Abin C.A."/>
            <person name="Hollibaugh J.T."/>
        </authorList>
    </citation>
    <scope>NUCLEOTIDE SEQUENCE [LARGE SCALE GENOMIC DNA]</scope>
    <source>
        <strain evidence="2 3">AHT28</strain>
    </source>
</reference>
<dbReference type="Proteomes" id="UP000094296">
    <property type="component" value="Unassembled WGS sequence"/>
</dbReference>
<organism evidence="2 3">
    <name type="scientific">Desulfuribacillus alkaliarsenatis</name>
    <dbReference type="NCBI Taxonomy" id="766136"/>
    <lineage>
        <taxon>Bacteria</taxon>
        <taxon>Bacillati</taxon>
        <taxon>Bacillota</taxon>
        <taxon>Desulfuribacillia</taxon>
        <taxon>Desulfuribacillales</taxon>
        <taxon>Desulfuribacillaceae</taxon>
        <taxon>Desulfuribacillus</taxon>
    </lineage>
</organism>
<dbReference type="GO" id="GO:0005975">
    <property type="term" value="P:carbohydrate metabolic process"/>
    <property type="evidence" value="ECO:0007669"/>
    <property type="project" value="InterPro"/>
</dbReference>
<feature type="domain" description="NodB homology" evidence="1">
    <location>
        <begin position="1"/>
        <end position="164"/>
    </location>
</feature>
<dbReference type="EMBL" id="MIJE01000022">
    <property type="protein sequence ID" value="OEF97061.1"/>
    <property type="molecule type" value="Genomic_DNA"/>
</dbReference>
<dbReference type="PANTHER" id="PTHR10587">
    <property type="entry name" value="GLYCOSYL TRANSFERASE-RELATED"/>
    <property type="match status" value="1"/>
</dbReference>
<protein>
    <recommendedName>
        <fullName evidence="1">NodB homology domain-containing protein</fullName>
    </recommendedName>
</protein>
<accession>A0A1E5G262</accession>
<proteinExistence type="predicted"/>
<name>A0A1E5G262_9FIRM</name>
<keyword evidence="3" id="KW-1185">Reference proteome</keyword>
<dbReference type="InterPro" id="IPR050248">
    <property type="entry name" value="Polysacc_deacetylase_ArnD"/>
</dbReference>
<dbReference type="PROSITE" id="PS51677">
    <property type="entry name" value="NODB"/>
    <property type="match status" value="1"/>
</dbReference>
<dbReference type="InterPro" id="IPR002509">
    <property type="entry name" value="NODB_dom"/>
</dbReference>
<dbReference type="PANTHER" id="PTHR10587:SF125">
    <property type="entry name" value="POLYSACCHARIDE DEACETYLASE YHEN-RELATED"/>
    <property type="match status" value="1"/>
</dbReference>
<dbReference type="SUPFAM" id="SSF88713">
    <property type="entry name" value="Glycoside hydrolase/deacetylase"/>
    <property type="match status" value="1"/>
</dbReference>
<dbReference type="Gene3D" id="3.20.20.370">
    <property type="entry name" value="Glycoside hydrolase/deacetylase"/>
    <property type="match status" value="1"/>
</dbReference>
<dbReference type="InterPro" id="IPR011330">
    <property type="entry name" value="Glyco_hydro/deAcase_b/a-brl"/>
</dbReference>
<comment type="caution">
    <text evidence="2">The sequence shown here is derived from an EMBL/GenBank/DDBJ whole genome shotgun (WGS) entry which is preliminary data.</text>
</comment>
<dbReference type="GO" id="GO:0016810">
    <property type="term" value="F:hydrolase activity, acting on carbon-nitrogen (but not peptide) bonds"/>
    <property type="evidence" value="ECO:0007669"/>
    <property type="project" value="InterPro"/>
</dbReference>
<dbReference type="STRING" id="766136.BHF68_05530"/>
<evidence type="ECO:0000313" key="2">
    <source>
        <dbReference type="EMBL" id="OEF97061.1"/>
    </source>
</evidence>
<sequence length="187" mass="21539">MNGNNTEFGKFVYRRIIDEGHAIGNHTFDHSYIVNYSSLDSFIENFEALDILIYDTTGVKMDIFRFPGGSNNSVHKRYGPPTIMLDAIEYLKSRGYQYFDWNIDSGDARAVVVPKDEIVTSVISRIGDRSNINILFHDSWAKTTTPEALPEIIDYLIEGGYTFESLTKYSHYIHFEYVADYPNKKIH</sequence>